<dbReference type="PANTHER" id="PTHR35333">
    <property type="entry name" value="BETA-LACTAMASE"/>
    <property type="match status" value="1"/>
</dbReference>
<dbReference type="Proteomes" id="UP000483839">
    <property type="component" value="Unassembled WGS sequence"/>
</dbReference>
<sequence>MKKLLACMLMVFFLSPISVISTEKSISFPSTTIHQLSQNVLTSSTYFNAIPKNPNVYDELQTYSDQSLTIPSGVLKPNDDFKINNLLLNQNNLPIFQLANGQFILANKKFIYEDETTNQTNLNSWLWLQKDFTIYEEPLVKGVLPINSDLKPYSKVHVTKLSQTQHGNFYYIENKGWVSEKYLSKADNRMVKVQEMLSQKYNKENYSIFVKQLTTQTSAGINADKLMYSASIAKLATLYYVQNKIETGKTSLNQTLKYTNQVNHFKGDYDPSGSGKLPKTSDNENYTVDDLLKAVAQHSDNVATNILGYYLANQYDRDFSTQMTAISGINWDMEERMLSSKAAANVMESIYYQNGPIVSYLTNTDFDNQRISKNIAVPVAHKIGDAYDYKHDVAIVYSDSPFILSIFSENASYDDITAIADGIYSILK</sequence>
<dbReference type="PANTHER" id="PTHR35333:SF3">
    <property type="entry name" value="BETA-LACTAMASE-TYPE TRANSPEPTIDASE FOLD CONTAINING PROTEIN"/>
    <property type="match status" value="1"/>
</dbReference>
<proteinExistence type="predicted"/>
<dbReference type="Pfam" id="PF13354">
    <property type="entry name" value="Beta-lactamase2"/>
    <property type="match status" value="1"/>
</dbReference>
<protein>
    <submittedName>
        <fullName evidence="3">Serine hydrolase</fullName>
    </submittedName>
</protein>
<dbReference type="GO" id="GO:0030655">
    <property type="term" value="P:beta-lactam antibiotic catabolic process"/>
    <property type="evidence" value="ECO:0007669"/>
    <property type="project" value="InterPro"/>
</dbReference>
<dbReference type="Gene3D" id="3.40.710.10">
    <property type="entry name" value="DD-peptidase/beta-lactamase superfamily"/>
    <property type="match status" value="1"/>
</dbReference>
<organism evidence="3 4">
    <name type="scientific">Streptococcus uberis</name>
    <dbReference type="NCBI Taxonomy" id="1349"/>
    <lineage>
        <taxon>Bacteria</taxon>
        <taxon>Bacillati</taxon>
        <taxon>Bacillota</taxon>
        <taxon>Bacilli</taxon>
        <taxon>Lactobacillales</taxon>
        <taxon>Streptococcaceae</taxon>
        <taxon>Streptococcus</taxon>
    </lineage>
</organism>
<feature type="domain" description="DUF5776" evidence="2">
    <location>
        <begin position="46"/>
        <end position="111"/>
    </location>
</feature>
<dbReference type="RefSeq" id="WP_046388420.1">
    <property type="nucleotide sequence ID" value="NZ_BAABQA010000004.1"/>
</dbReference>
<dbReference type="SUPFAM" id="SSF56601">
    <property type="entry name" value="beta-lactamase/transpeptidase-like"/>
    <property type="match status" value="1"/>
</dbReference>
<comment type="caution">
    <text evidence="3">The sequence shown here is derived from an EMBL/GenBank/DDBJ whole genome shotgun (WGS) entry which is preliminary data.</text>
</comment>
<evidence type="ECO:0000313" key="3">
    <source>
        <dbReference type="EMBL" id="MTD00690.1"/>
    </source>
</evidence>
<dbReference type="GO" id="GO:0046677">
    <property type="term" value="P:response to antibiotic"/>
    <property type="evidence" value="ECO:0007669"/>
    <property type="project" value="InterPro"/>
</dbReference>
<reference evidence="3 4" key="1">
    <citation type="submission" date="2019-11" db="EMBL/GenBank/DDBJ databases">
        <title>Streptococcus uberis isolated from clinical mastitis cases on a southeastern Queensland dairy.</title>
        <authorList>
            <person name="Workentine M.L."/>
            <person name="Price R."/>
            <person name="Olchowy T."/>
        </authorList>
    </citation>
    <scope>NUCLEOTIDE SEQUENCE [LARGE SCALE GENOMIC DNA]</scope>
    <source>
        <strain evidence="3 4">OLC4459-A17</strain>
    </source>
</reference>
<dbReference type="InterPro" id="IPR045155">
    <property type="entry name" value="Beta-lactam_cat"/>
</dbReference>
<dbReference type="InterPro" id="IPR012338">
    <property type="entry name" value="Beta-lactam/transpept-like"/>
</dbReference>
<evidence type="ECO:0000259" key="1">
    <source>
        <dbReference type="Pfam" id="PF13354"/>
    </source>
</evidence>
<dbReference type="InterPro" id="IPR000871">
    <property type="entry name" value="Beta-lactam_class-A"/>
</dbReference>
<gene>
    <name evidence="3" type="ORF">GKS16_00080</name>
</gene>
<dbReference type="GO" id="GO:0008800">
    <property type="term" value="F:beta-lactamase activity"/>
    <property type="evidence" value="ECO:0007669"/>
    <property type="project" value="InterPro"/>
</dbReference>
<dbReference type="EMBL" id="WLXI01000001">
    <property type="protein sequence ID" value="MTD00690.1"/>
    <property type="molecule type" value="Genomic_DNA"/>
</dbReference>
<accession>A0A6L6G6C5</accession>
<dbReference type="InterPro" id="IPR044081">
    <property type="entry name" value="DUF5776"/>
</dbReference>
<feature type="domain" description="Beta-lactamase class A catalytic" evidence="1">
    <location>
        <begin position="207"/>
        <end position="407"/>
    </location>
</feature>
<dbReference type="Pfam" id="PF19087">
    <property type="entry name" value="DUF5776"/>
    <property type="match status" value="1"/>
</dbReference>
<evidence type="ECO:0000313" key="4">
    <source>
        <dbReference type="Proteomes" id="UP000483839"/>
    </source>
</evidence>
<name>A0A6L6G6C5_STRUB</name>
<evidence type="ECO:0000259" key="2">
    <source>
        <dbReference type="Pfam" id="PF19087"/>
    </source>
</evidence>
<dbReference type="AlphaFoldDB" id="A0A6L6G6C5"/>
<keyword evidence="3" id="KW-0378">Hydrolase</keyword>